<evidence type="ECO:0000256" key="6">
    <source>
        <dbReference type="ARBA" id="ARBA00023136"/>
    </source>
</evidence>
<comment type="pathway">
    <text evidence="7">Protein modification; lipoprotein biosynthesis (diacylglyceryl transfer).</text>
</comment>
<dbReference type="NCBIfam" id="TIGR00544">
    <property type="entry name" value="lgt"/>
    <property type="match status" value="1"/>
</dbReference>
<evidence type="ECO:0000256" key="5">
    <source>
        <dbReference type="ARBA" id="ARBA00022989"/>
    </source>
</evidence>
<comment type="subcellular location">
    <subcellularLocation>
        <location evidence="7">Cell membrane</location>
        <topology evidence="7">Multi-pass membrane protein</topology>
    </subcellularLocation>
</comment>
<feature type="transmembrane region" description="Helical" evidence="7">
    <location>
        <begin position="70"/>
        <end position="88"/>
    </location>
</feature>
<comment type="catalytic activity">
    <reaction evidence="7">
        <text>L-cysteinyl-[prolipoprotein] + a 1,2-diacyl-sn-glycero-3-phospho-(1'-sn-glycerol) = an S-1,2-diacyl-sn-glyceryl-L-cysteinyl-[prolipoprotein] + sn-glycerol 1-phosphate + H(+)</text>
        <dbReference type="Rhea" id="RHEA:56712"/>
        <dbReference type="Rhea" id="RHEA-COMP:14679"/>
        <dbReference type="Rhea" id="RHEA-COMP:14680"/>
        <dbReference type="ChEBI" id="CHEBI:15378"/>
        <dbReference type="ChEBI" id="CHEBI:29950"/>
        <dbReference type="ChEBI" id="CHEBI:57685"/>
        <dbReference type="ChEBI" id="CHEBI:64716"/>
        <dbReference type="ChEBI" id="CHEBI:140658"/>
        <dbReference type="EC" id="2.5.1.145"/>
    </reaction>
</comment>
<proteinExistence type="inferred from homology"/>
<evidence type="ECO:0000256" key="1">
    <source>
        <dbReference type="ARBA" id="ARBA00007150"/>
    </source>
</evidence>
<dbReference type="EC" id="2.5.1.145" evidence="7"/>
<dbReference type="InterPro" id="IPR001640">
    <property type="entry name" value="Lgt"/>
</dbReference>
<organism evidence="8 9">
    <name type="scientific">Sphingomonas canadensis</name>
    <dbReference type="NCBI Taxonomy" id="1219257"/>
    <lineage>
        <taxon>Bacteria</taxon>
        <taxon>Pseudomonadati</taxon>
        <taxon>Pseudomonadota</taxon>
        <taxon>Alphaproteobacteria</taxon>
        <taxon>Sphingomonadales</taxon>
        <taxon>Sphingomonadaceae</taxon>
        <taxon>Sphingomonas</taxon>
    </lineage>
</organism>
<feature type="binding site" evidence="7">
    <location>
        <position position="151"/>
    </location>
    <ligand>
        <name>a 1,2-diacyl-sn-glycero-3-phospho-(1'-sn-glycerol)</name>
        <dbReference type="ChEBI" id="CHEBI:64716"/>
    </ligand>
</feature>
<comment type="function">
    <text evidence="7">Catalyzes the transfer of the diacylglyceryl group from phosphatidylglycerol to the sulfhydryl group of the N-terminal cysteine of a prolipoprotein, the first step in the formation of mature lipoproteins.</text>
</comment>
<evidence type="ECO:0000256" key="4">
    <source>
        <dbReference type="ARBA" id="ARBA00022692"/>
    </source>
</evidence>
<feature type="transmembrane region" description="Helical" evidence="7">
    <location>
        <begin position="246"/>
        <end position="269"/>
    </location>
</feature>
<comment type="similarity">
    <text evidence="1 7">Belongs to the Lgt family.</text>
</comment>
<dbReference type="PANTHER" id="PTHR30589">
    <property type="entry name" value="PROLIPOPROTEIN DIACYLGLYCERYL TRANSFERASE"/>
    <property type="match status" value="1"/>
</dbReference>
<protein>
    <recommendedName>
        <fullName evidence="7">Phosphatidylglycerol--prolipoprotein diacylglyceryl transferase</fullName>
        <ecNumber evidence="7">2.5.1.145</ecNumber>
    </recommendedName>
</protein>
<dbReference type="EMBL" id="JBHTJG010000007">
    <property type="protein sequence ID" value="MFD0947606.1"/>
    <property type="molecule type" value="Genomic_DNA"/>
</dbReference>
<name>A0ABW3H7X6_9SPHN</name>
<dbReference type="RefSeq" id="WP_264945085.1">
    <property type="nucleotide sequence ID" value="NZ_JAPDRA010000007.1"/>
</dbReference>
<feature type="transmembrane region" description="Helical" evidence="7">
    <location>
        <begin position="216"/>
        <end position="234"/>
    </location>
</feature>
<dbReference type="GO" id="GO:0008961">
    <property type="term" value="F:phosphatidylglycerol-prolipoprotein diacylglyceryl transferase activity"/>
    <property type="evidence" value="ECO:0007669"/>
    <property type="project" value="UniProtKB-EC"/>
</dbReference>
<keyword evidence="3 7" id="KW-0808">Transferase</keyword>
<dbReference type="Proteomes" id="UP001596977">
    <property type="component" value="Unassembled WGS sequence"/>
</dbReference>
<dbReference type="PANTHER" id="PTHR30589:SF0">
    <property type="entry name" value="PHOSPHATIDYLGLYCEROL--PROLIPOPROTEIN DIACYLGLYCERYL TRANSFERASE"/>
    <property type="match status" value="1"/>
</dbReference>
<feature type="transmembrane region" description="Helical" evidence="7">
    <location>
        <begin position="186"/>
        <end position="204"/>
    </location>
</feature>
<dbReference type="PROSITE" id="PS01311">
    <property type="entry name" value="LGT"/>
    <property type="match status" value="1"/>
</dbReference>
<evidence type="ECO:0000313" key="8">
    <source>
        <dbReference type="EMBL" id="MFD0947606.1"/>
    </source>
</evidence>
<evidence type="ECO:0000313" key="9">
    <source>
        <dbReference type="Proteomes" id="UP001596977"/>
    </source>
</evidence>
<reference evidence="9" key="1">
    <citation type="journal article" date="2019" name="Int. J. Syst. Evol. Microbiol.">
        <title>The Global Catalogue of Microorganisms (GCM) 10K type strain sequencing project: providing services to taxonomists for standard genome sequencing and annotation.</title>
        <authorList>
            <consortium name="The Broad Institute Genomics Platform"/>
            <consortium name="The Broad Institute Genome Sequencing Center for Infectious Disease"/>
            <person name="Wu L."/>
            <person name="Ma J."/>
        </authorList>
    </citation>
    <scope>NUCLEOTIDE SEQUENCE [LARGE SCALE GENOMIC DNA]</scope>
    <source>
        <strain evidence="9">CCUG 62982</strain>
    </source>
</reference>
<dbReference type="Pfam" id="PF01790">
    <property type="entry name" value="LGT"/>
    <property type="match status" value="1"/>
</dbReference>
<keyword evidence="2 7" id="KW-1003">Cell membrane</keyword>
<feature type="transmembrane region" description="Helical" evidence="7">
    <location>
        <begin position="32"/>
        <end position="50"/>
    </location>
</feature>
<comment type="caution">
    <text evidence="8">The sequence shown here is derived from an EMBL/GenBank/DDBJ whole genome shotgun (WGS) entry which is preliminary data.</text>
</comment>
<sequence>MLLDFLASANQHIQFESLGLSKVALDLGVFEVKWYSLAYIAGILIGWWYLLRMLRQPGAPMSRTHADDLVFYATLGIILGGRLGYAIFYDPAMLIQPLRLIALWDGGMSFHGGVIGTTLGILFLARRNGLSWLRVHDYVACCAPIGLFLGRLANFVNGELWGKPADLPWAIVFPNGGGVARHPSQLYEAGLEGIVLFAILWWLFWKTDARYKPGRLVGVFLLGYGAFRFIVEYFREPDAQFTGTFLASTIHMGQLLCLPMIAGGIYLIATAAKRPLINAPGGEEPARP</sequence>
<dbReference type="HAMAP" id="MF_01147">
    <property type="entry name" value="Lgt"/>
    <property type="match status" value="1"/>
</dbReference>
<gene>
    <name evidence="7 8" type="primary">lgt</name>
    <name evidence="8" type="ORF">ACFQ1E_14750</name>
</gene>
<keyword evidence="6 7" id="KW-0472">Membrane</keyword>
<evidence type="ECO:0000256" key="2">
    <source>
        <dbReference type="ARBA" id="ARBA00022475"/>
    </source>
</evidence>
<keyword evidence="5 7" id="KW-1133">Transmembrane helix</keyword>
<keyword evidence="9" id="KW-1185">Reference proteome</keyword>
<keyword evidence="4 7" id="KW-0812">Transmembrane</keyword>
<accession>A0ABW3H7X6</accession>
<evidence type="ECO:0000256" key="3">
    <source>
        <dbReference type="ARBA" id="ARBA00022679"/>
    </source>
</evidence>
<evidence type="ECO:0000256" key="7">
    <source>
        <dbReference type="HAMAP-Rule" id="MF_01147"/>
    </source>
</evidence>
<feature type="transmembrane region" description="Helical" evidence="7">
    <location>
        <begin position="137"/>
        <end position="156"/>
    </location>
</feature>
<feature type="transmembrane region" description="Helical" evidence="7">
    <location>
        <begin position="108"/>
        <end position="125"/>
    </location>
</feature>